<reference evidence="2 3" key="1">
    <citation type="submission" date="2018-03" db="EMBL/GenBank/DDBJ databases">
        <title>Genomic Encyclopedia of Archaeal and Bacterial Type Strains, Phase II (KMG-II): from individual species to whole genera.</title>
        <authorList>
            <person name="Goeker M."/>
        </authorList>
    </citation>
    <scope>NUCLEOTIDE SEQUENCE [LARGE SCALE GENOMIC DNA]</scope>
    <source>
        <strain evidence="2 3">DSM 45601</strain>
    </source>
</reference>
<dbReference type="EMBL" id="PVZC01000009">
    <property type="protein sequence ID" value="PRX95598.1"/>
    <property type="molecule type" value="Genomic_DNA"/>
</dbReference>
<proteinExistence type="predicted"/>
<gene>
    <name evidence="2" type="ORF">CLV72_109207</name>
</gene>
<feature type="compositionally biased region" description="Basic and acidic residues" evidence="1">
    <location>
        <begin position="72"/>
        <end position="81"/>
    </location>
</feature>
<dbReference type="RefSeq" id="WP_106251814.1">
    <property type="nucleotide sequence ID" value="NZ_PVZC01000009.1"/>
</dbReference>
<dbReference type="Proteomes" id="UP000237846">
    <property type="component" value="Unassembled WGS sequence"/>
</dbReference>
<accession>A0A2T0PW66</accession>
<sequence>MTLYTTPAEPRLCVRCDTWVLRAHADGVDIRVDPVPLDAAAEEQAVAEGRSTYDAVFLTWPARTYLEYRDEHRRARPRDGPVLRAHRCPRTSPPTLF</sequence>
<comment type="caution">
    <text evidence="2">The sequence shown here is derived from an EMBL/GenBank/DDBJ whole genome shotgun (WGS) entry which is preliminary data.</text>
</comment>
<evidence type="ECO:0000256" key="1">
    <source>
        <dbReference type="SAM" id="MobiDB-lite"/>
    </source>
</evidence>
<keyword evidence="3" id="KW-1185">Reference proteome</keyword>
<evidence type="ECO:0000313" key="2">
    <source>
        <dbReference type="EMBL" id="PRX95598.1"/>
    </source>
</evidence>
<evidence type="ECO:0000313" key="3">
    <source>
        <dbReference type="Proteomes" id="UP000237846"/>
    </source>
</evidence>
<name>A0A2T0PW66_9ACTN</name>
<organism evidence="2 3">
    <name type="scientific">Allonocardiopsis opalescens</name>
    <dbReference type="NCBI Taxonomy" id="1144618"/>
    <lineage>
        <taxon>Bacteria</taxon>
        <taxon>Bacillati</taxon>
        <taxon>Actinomycetota</taxon>
        <taxon>Actinomycetes</taxon>
        <taxon>Streptosporangiales</taxon>
        <taxon>Allonocardiopsis</taxon>
    </lineage>
</organism>
<protein>
    <submittedName>
        <fullName evidence="2">Uncharacterized protein</fullName>
    </submittedName>
</protein>
<dbReference type="AlphaFoldDB" id="A0A2T0PW66"/>
<feature type="region of interest" description="Disordered" evidence="1">
    <location>
        <begin position="72"/>
        <end position="97"/>
    </location>
</feature>